<organism evidence="2 3">
    <name type="scientific">Candidatus Magasanikbacteria bacterium GW2011_GWA2_56_11</name>
    <dbReference type="NCBI Taxonomy" id="1619044"/>
    <lineage>
        <taxon>Bacteria</taxon>
        <taxon>Candidatus Magasanikiibacteriota</taxon>
    </lineage>
</organism>
<evidence type="ECO:0008006" key="4">
    <source>
        <dbReference type="Google" id="ProtNLM"/>
    </source>
</evidence>
<feature type="compositionally biased region" description="Polar residues" evidence="1">
    <location>
        <begin position="26"/>
        <end position="37"/>
    </location>
</feature>
<evidence type="ECO:0000256" key="1">
    <source>
        <dbReference type="SAM" id="MobiDB-lite"/>
    </source>
</evidence>
<dbReference type="PROSITE" id="PS51257">
    <property type="entry name" value="PROKAR_LIPOPROTEIN"/>
    <property type="match status" value="1"/>
</dbReference>
<proteinExistence type="predicted"/>
<dbReference type="Proteomes" id="UP000033870">
    <property type="component" value="Unassembled WGS sequence"/>
</dbReference>
<reference evidence="2 3" key="1">
    <citation type="journal article" date="2015" name="Nature">
        <title>rRNA introns, odd ribosomes, and small enigmatic genomes across a large radiation of phyla.</title>
        <authorList>
            <person name="Brown C.T."/>
            <person name="Hug L.A."/>
            <person name="Thomas B.C."/>
            <person name="Sharon I."/>
            <person name="Castelle C.J."/>
            <person name="Singh A."/>
            <person name="Wilkins M.J."/>
            <person name="Williams K.H."/>
            <person name="Banfield J.F."/>
        </authorList>
    </citation>
    <scope>NUCLEOTIDE SEQUENCE [LARGE SCALE GENOMIC DNA]</scope>
</reference>
<evidence type="ECO:0000313" key="2">
    <source>
        <dbReference type="EMBL" id="KKW42325.1"/>
    </source>
</evidence>
<gene>
    <name evidence="2" type="ORF">UY92_C0008G0021</name>
</gene>
<feature type="region of interest" description="Disordered" evidence="1">
    <location>
        <begin position="24"/>
        <end position="68"/>
    </location>
</feature>
<dbReference type="AlphaFoldDB" id="A0A0G1YGJ6"/>
<dbReference type="EMBL" id="LCRX01000008">
    <property type="protein sequence ID" value="KKW42325.1"/>
    <property type="molecule type" value="Genomic_DNA"/>
</dbReference>
<accession>A0A0G1YGJ6</accession>
<evidence type="ECO:0000313" key="3">
    <source>
        <dbReference type="Proteomes" id="UP000033870"/>
    </source>
</evidence>
<sequence>MRSFLVVASLLAGINVVLGCEDPSQSHDGTSNINGSVTRDPGKPSTDQVEEDPGYQQQRSDDGATEETVNPCDGIIVAPKYMQYEAYGELFVEKLPEGDTCAVTYSGSGTAYGGVLYGTEFPLTVEVEGHVLETWVDEETGILYQHVWSADFTPEEGGSDYTLSYIPVP</sequence>
<name>A0A0G1YGJ6_9BACT</name>
<comment type="caution">
    <text evidence="2">The sequence shown here is derived from an EMBL/GenBank/DDBJ whole genome shotgun (WGS) entry which is preliminary data.</text>
</comment>
<protein>
    <recommendedName>
        <fullName evidence="4">Lipoprotein</fullName>
    </recommendedName>
</protein>